<dbReference type="EMBL" id="JAWWNJ010000057">
    <property type="protein sequence ID" value="KAK7014288.1"/>
    <property type="molecule type" value="Genomic_DNA"/>
</dbReference>
<keyword evidence="1" id="KW-0175">Coiled coil</keyword>
<dbReference type="Proteomes" id="UP001362999">
    <property type="component" value="Unassembled WGS sequence"/>
</dbReference>
<evidence type="ECO:0000256" key="1">
    <source>
        <dbReference type="SAM" id="Coils"/>
    </source>
</evidence>
<feature type="domain" description="F-box" evidence="2">
    <location>
        <begin position="94"/>
        <end position="149"/>
    </location>
</feature>
<name>A0AAW0AM86_9AGAR</name>
<evidence type="ECO:0000313" key="3">
    <source>
        <dbReference type="EMBL" id="KAK7014288.1"/>
    </source>
</evidence>
<proteinExistence type="predicted"/>
<evidence type="ECO:0000259" key="2">
    <source>
        <dbReference type="Pfam" id="PF12937"/>
    </source>
</evidence>
<dbReference type="Pfam" id="PF12937">
    <property type="entry name" value="F-box-like"/>
    <property type="match status" value="1"/>
</dbReference>
<protein>
    <submittedName>
        <fullName evidence="3">F-box domain-containing protein</fullName>
    </submittedName>
</protein>
<organism evidence="3 4">
    <name type="scientific">Favolaschia claudopus</name>
    <dbReference type="NCBI Taxonomy" id="2862362"/>
    <lineage>
        <taxon>Eukaryota</taxon>
        <taxon>Fungi</taxon>
        <taxon>Dikarya</taxon>
        <taxon>Basidiomycota</taxon>
        <taxon>Agaricomycotina</taxon>
        <taxon>Agaricomycetes</taxon>
        <taxon>Agaricomycetidae</taxon>
        <taxon>Agaricales</taxon>
        <taxon>Marasmiineae</taxon>
        <taxon>Mycenaceae</taxon>
        <taxon>Favolaschia</taxon>
    </lineage>
</organism>
<accession>A0AAW0AM86</accession>
<dbReference type="Gene3D" id="1.20.1280.50">
    <property type="match status" value="1"/>
</dbReference>
<sequence>MPFLLVPHYLHRRLRVLAILPKDKRRRTSSAYEKIETPTMLDSLKADRAFLAQTNVQIPELEMQLSALERLLAVLRIARRTAQERLDSYTYPLSTLPNELIGEIFLCFLPPYPQPPPLVGRLSPTCLTQVCRRWRDISLTTPALWRGIALTGVRRNWEVAASLAGLWMQRSGNCPLSIHITDYGQDLPSLAASVVPHRSRLEHVTMELRTTKGLSMIRGPLPLLLSLSVRFISGFMYRSDTIVPLQNLPLLATVVLDDLGIPHVALPWSQMTSITLMCIYSTHCASILRQTPLLVHCTLQLWVSYEQQDEFADLVLPRLETLIFKADSRVDVDFFRCLVTPALLRLEVPEGFLAISACDPIESLTTFISRSACHLRELQVTGSYSSEGAYRNAFPSIATILVDRDSDYDSE</sequence>
<gene>
    <name evidence="3" type="ORF">R3P38DRAFT_3003070</name>
</gene>
<comment type="caution">
    <text evidence="3">The sequence shown here is derived from an EMBL/GenBank/DDBJ whole genome shotgun (WGS) entry which is preliminary data.</text>
</comment>
<evidence type="ECO:0000313" key="4">
    <source>
        <dbReference type="Proteomes" id="UP001362999"/>
    </source>
</evidence>
<dbReference type="AlphaFoldDB" id="A0AAW0AM86"/>
<reference evidence="3 4" key="1">
    <citation type="journal article" date="2024" name="J Genomics">
        <title>Draft genome sequencing and assembly of Favolaschia claudopus CIRM-BRFM 2984 isolated from oak limbs.</title>
        <authorList>
            <person name="Navarro D."/>
            <person name="Drula E."/>
            <person name="Chaduli D."/>
            <person name="Cazenave R."/>
            <person name="Ahrendt S."/>
            <person name="Wang J."/>
            <person name="Lipzen A."/>
            <person name="Daum C."/>
            <person name="Barry K."/>
            <person name="Grigoriev I.V."/>
            <person name="Favel A."/>
            <person name="Rosso M.N."/>
            <person name="Martin F."/>
        </authorList>
    </citation>
    <scope>NUCLEOTIDE SEQUENCE [LARGE SCALE GENOMIC DNA]</scope>
    <source>
        <strain evidence="3 4">CIRM-BRFM 2984</strain>
    </source>
</reference>
<keyword evidence="4" id="KW-1185">Reference proteome</keyword>
<feature type="coiled-coil region" evidence="1">
    <location>
        <begin position="51"/>
        <end position="85"/>
    </location>
</feature>
<dbReference type="InterPro" id="IPR001810">
    <property type="entry name" value="F-box_dom"/>
</dbReference>